<evidence type="ECO:0000256" key="2">
    <source>
        <dbReference type="ARBA" id="ARBA00023015"/>
    </source>
</evidence>
<dbReference type="EMBL" id="PDUD01000009">
    <property type="protein sequence ID" value="PHN07697.1"/>
    <property type="molecule type" value="Genomic_DNA"/>
</dbReference>
<dbReference type="GO" id="GO:0006352">
    <property type="term" value="P:DNA-templated transcription initiation"/>
    <property type="evidence" value="ECO:0007669"/>
    <property type="project" value="InterPro"/>
</dbReference>
<dbReference type="InterPro" id="IPR036388">
    <property type="entry name" value="WH-like_DNA-bd_sf"/>
</dbReference>
<evidence type="ECO:0000256" key="4">
    <source>
        <dbReference type="ARBA" id="ARBA00023163"/>
    </source>
</evidence>
<keyword evidence="2" id="KW-0805">Transcription regulation</keyword>
<dbReference type="InterPro" id="IPR013249">
    <property type="entry name" value="RNA_pol_sigma70_r4_t2"/>
</dbReference>
<dbReference type="PANTHER" id="PTHR43133:SF46">
    <property type="entry name" value="RNA POLYMERASE SIGMA-70 FACTOR ECF SUBFAMILY"/>
    <property type="match status" value="1"/>
</dbReference>
<organism evidence="7 8">
    <name type="scientific">Flavilitoribacter nigricans (strain ATCC 23147 / DSM 23189 / NBRC 102662 / NCIMB 1420 / SS-2)</name>
    <name type="common">Lewinella nigricans</name>
    <dbReference type="NCBI Taxonomy" id="1122177"/>
    <lineage>
        <taxon>Bacteria</taxon>
        <taxon>Pseudomonadati</taxon>
        <taxon>Bacteroidota</taxon>
        <taxon>Saprospiria</taxon>
        <taxon>Saprospirales</taxon>
        <taxon>Lewinellaceae</taxon>
        <taxon>Flavilitoribacter</taxon>
    </lineage>
</organism>
<dbReference type="InterPro" id="IPR039425">
    <property type="entry name" value="RNA_pol_sigma-70-like"/>
</dbReference>
<dbReference type="AlphaFoldDB" id="A0A2D0NGT3"/>
<dbReference type="InterPro" id="IPR014284">
    <property type="entry name" value="RNA_pol_sigma-70_dom"/>
</dbReference>
<feature type="domain" description="RNA polymerase sigma-70 region 2" evidence="5">
    <location>
        <begin position="40"/>
        <end position="106"/>
    </location>
</feature>
<protein>
    <recommendedName>
        <fullName evidence="9">Sigma-70 family RNA polymerase sigma factor</fullName>
    </recommendedName>
</protein>
<dbReference type="Pfam" id="PF04542">
    <property type="entry name" value="Sigma70_r2"/>
    <property type="match status" value="1"/>
</dbReference>
<dbReference type="GO" id="GO:0016987">
    <property type="term" value="F:sigma factor activity"/>
    <property type="evidence" value="ECO:0007669"/>
    <property type="project" value="UniProtKB-KW"/>
</dbReference>
<accession>A0A2D0NGT3</accession>
<name>A0A2D0NGT3_FLAN2</name>
<dbReference type="PANTHER" id="PTHR43133">
    <property type="entry name" value="RNA POLYMERASE ECF-TYPE SIGMA FACTO"/>
    <property type="match status" value="1"/>
</dbReference>
<evidence type="ECO:0008006" key="9">
    <source>
        <dbReference type="Google" id="ProtNLM"/>
    </source>
</evidence>
<comment type="caution">
    <text evidence="7">The sequence shown here is derived from an EMBL/GenBank/DDBJ whole genome shotgun (WGS) entry which is preliminary data.</text>
</comment>
<dbReference type="SUPFAM" id="SSF88659">
    <property type="entry name" value="Sigma3 and sigma4 domains of RNA polymerase sigma factors"/>
    <property type="match status" value="1"/>
</dbReference>
<dbReference type="Pfam" id="PF08281">
    <property type="entry name" value="Sigma70_r4_2"/>
    <property type="match status" value="1"/>
</dbReference>
<comment type="similarity">
    <text evidence="1">Belongs to the sigma-70 factor family. ECF subfamily.</text>
</comment>
<dbReference type="NCBIfam" id="TIGR02937">
    <property type="entry name" value="sigma70-ECF"/>
    <property type="match status" value="1"/>
</dbReference>
<dbReference type="GO" id="GO:0003677">
    <property type="term" value="F:DNA binding"/>
    <property type="evidence" value="ECO:0007669"/>
    <property type="project" value="InterPro"/>
</dbReference>
<dbReference type="Gene3D" id="1.10.1740.10">
    <property type="match status" value="1"/>
</dbReference>
<proteinExistence type="inferred from homology"/>
<feature type="domain" description="RNA polymerase sigma factor 70 region 4 type 2" evidence="6">
    <location>
        <begin position="140"/>
        <end position="192"/>
    </location>
</feature>
<evidence type="ECO:0000259" key="6">
    <source>
        <dbReference type="Pfam" id="PF08281"/>
    </source>
</evidence>
<evidence type="ECO:0000256" key="3">
    <source>
        <dbReference type="ARBA" id="ARBA00023082"/>
    </source>
</evidence>
<sequence>MFGKPDENLHKMAKENKELIKLWSAFLAGEEAAFSRLFFDYYELLYHYGYRITPKPEFLKDVLQDFFLNLYESRASLSPDVKNLRAYLITSFRRRLLLELKRQRRTNSTLEDIVDKEDHLFDIGIEDVLIKRESSAQQKQLVGELLDNLPPRQREIIYLRYYLDLSLPEIAKTLQISYQVVANHLYRALKKLQGSSTIKRFFKMDIWLLLSLYPLLGF</sequence>
<dbReference type="InterPro" id="IPR013325">
    <property type="entry name" value="RNA_pol_sigma_r2"/>
</dbReference>
<dbReference type="InterPro" id="IPR013324">
    <property type="entry name" value="RNA_pol_sigma_r3/r4-like"/>
</dbReference>
<evidence type="ECO:0000259" key="5">
    <source>
        <dbReference type="Pfam" id="PF04542"/>
    </source>
</evidence>
<keyword evidence="4" id="KW-0804">Transcription</keyword>
<evidence type="ECO:0000313" key="7">
    <source>
        <dbReference type="EMBL" id="PHN07697.1"/>
    </source>
</evidence>
<dbReference type="InterPro" id="IPR007627">
    <property type="entry name" value="RNA_pol_sigma70_r2"/>
</dbReference>
<dbReference type="CDD" id="cd06171">
    <property type="entry name" value="Sigma70_r4"/>
    <property type="match status" value="1"/>
</dbReference>
<evidence type="ECO:0000256" key="1">
    <source>
        <dbReference type="ARBA" id="ARBA00010641"/>
    </source>
</evidence>
<reference evidence="7 8" key="1">
    <citation type="submission" date="2017-10" db="EMBL/GenBank/DDBJ databases">
        <title>The draft genome sequence of Lewinella nigricans NBRC 102662.</title>
        <authorList>
            <person name="Wang K."/>
        </authorList>
    </citation>
    <scope>NUCLEOTIDE SEQUENCE [LARGE SCALE GENOMIC DNA]</scope>
    <source>
        <strain evidence="7 8">NBRC 102662</strain>
    </source>
</reference>
<dbReference type="Gene3D" id="1.10.10.10">
    <property type="entry name" value="Winged helix-like DNA-binding domain superfamily/Winged helix DNA-binding domain"/>
    <property type="match status" value="1"/>
</dbReference>
<dbReference type="Proteomes" id="UP000223913">
    <property type="component" value="Unassembled WGS sequence"/>
</dbReference>
<keyword evidence="8" id="KW-1185">Reference proteome</keyword>
<dbReference type="SUPFAM" id="SSF88946">
    <property type="entry name" value="Sigma2 domain of RNA polymerase sigma factors"/>
    <property type="match status" value="1"/>
</dbReference>
<keyword evidence="3" id="KW-0731">Sigma factor</keyword>
<evidence type="ECO:0000313" key="8">
    <source>
        <dbReference type="Proteomes" id="UP000223913"/>
    </source>
</evidence>
<gene>
    <name evidence="7" type="ORF">CRP01_06245</name>
</gene>